<organism evidence="1 2">
    <name type="scientific">Rhizobium lentis</name>
    <dbReference type="NCBI Taxonomy" id="1138194"/>
    <lineage>
        <taxon>Bacteria</taxon>
        <taxon>Pseudomonadati</taxon>
        <taxon>Pseudomonadota</taxon>
        <taxon>Alphaproteobacteria</taxon>
        <taxon>Hyphomicrobiales</taxon>
        <taxon>Rhizobiaceae</taxon>
        <taxon>Rhizobium/Agrobacterium group</taxon>
        <taxon>Rhizobium</taxon>
    </lineage>
</organism>
<dbReference type="EMBL" id="JACHBC010000009">
    <property type="protein sequence ID" value="MBB5562545.1"/>
    <property type="molecule type" value="Genomic_DNA"/>
</dbReference>
<name>A0A7W9CWL2_9HYPH</name>
<reference evidence="1 2" key="1">
    <citation type="submission" date="2020-08" db="EMBL/GenBank/DDBJ databases">
        <title>Genomic Encyclopedia of Type Strains, Phase IV (KMG-V): Genome sequencing to study the core and pangenomes of soil and plant-associated prokaryotes.</title>
        <authorList>
            <person name="Whitman W."/>
        </authorList>
    </citation>
    <scope>NUCLEOTIDE SEQUENCE [LARGE SCALE GENOMIC DNA]</scope>
    <source>
        <strain evidence="1 2">SEMIA 4034</strain>
    </source>
</reference>
<gene>
    <name evidence="1" type="ORF">GGI59_004234</name>
</gene>
<dbReference type="Proteomes" id="UP000528824">
    <property type="component" value="Unassembled WGS sequence"/>
</dbReference>
<proteinExistence type="predicted"/>
<dbReference type="AlphaFoldDB" id="A0A7W9CWL2"/>
<protein>
    <submittedName>
        <fullName evidence="1">Uncharacterized protein</fullName>
    </submittedName>
</protein>
<comment type="caution">
    <text evidence="1">The sequence shown here is derived from an EMBL/GenBank/DDBJ whole genome shotgun (WGS) entry which is preliminary data.</text>
</comment>
<accession>A0A7W9CWL2</accession>
<sequence>MVRKERDALSGAALLPMLYVAKSHDNGFIDPKSGKAPLA</sequence>
<evidence type="ECO:0000313" key="1">
    <source>
        <dbReference type="EMBL" id="MBB5562545.1"/>
    </source>
</evidence>
<keyword evidence="2" id="KW-1185">Reference proteome</keyword>
<evidence type="ECO:0000313" key="2">
    <source>
        <dbReference type="Proteomes" id="UP000528824"/>
    </source>
</evidence>